<gene>
    <name evidence="3" type="ORF">FB45DRAFT_1035582</name>
</gene>
<dbReference type="Proteomes" id="UP001221142">
    <property type="component" value="Unassembled WGS sequence"/>
</dbReference>
<keyword evidence="2" id="KW-0812">Transmembrane</keyword>
<comment type="caution">
    <text evidence="3">The sequence shown here is derived from an EMBL/GenBank/DDBJ whole genome shotgun (WGS) entry which is preliminary data.</text>
</comment>
<reference evidence="3" key="1">
    <citation type="submission" date="2023-03" db="EMBL/GenBank/DDBJ databases">
        <title>Massive genome expansion in bonnet fungi (Mycena s.s.) driven by repeated elements and novel gene families across ecological guilds.</title>
        <authorList>
            <consortium name="Lawrence Berkeley National Laboratory"/>
            <person name="Harder C.B."/>
            <person name="Miyauchi S."/>
            <person name="Viragh M."/>
            <person name="Kuo A."/>
            <person name="Thoen E."/>
            <person name="Andreopoulos B."/>
            <person name="Lu D."/>
            <person name="Skrede I."/>
            <person name="Drula E."/>
            <person name="Henrissat B."/>
            <person name="Morin E."/>
            <person name="Kohler A."/>
            <person name="Barry K."/>
            <person name="LaButti K."/>
            <person name="Morin E."/>
            <person name="Salamov A."/>
            <person name="Lipzen A."/>
            <person name="Mereny Z."/>
            <person name="Hegedus B."/>
            <person name="Baldrian P."/>
            <person name="Stursova M."/>
            <person name="Weitz H."/>
            <person name="Taylor A."/>
            <person name="Grigoriev I.V."/>
            <person name="Nagy L.G."/>
            <person name="Martin F."/>
            <person name="Kauserud H."/>
        </authorList>
    </citation>
    <scope>NUCLEOTIDE SEQUENCE</scope>
    <source>
        <strain evidence="3">9284</strain>
    </source>
</reference>
<evidence type="ECO:0000313" key="3">
    <source>
        <dbReference type="EMBL" id="KAJ7614785.1"/>
    </source>
</evidence>
<keyword evidence="2" id="KW-0472">Membrane</keyword>
<feature type="region of interest" description="Disordered" evidence="1">
    <location>
        <begin position="328"/>
        <end position="351"/>
    </location>
</feature>
<feature type="transmembrane region" description="Helical" evidence="2">
    <location>
        <begin position="52"/>
        <end position="75"/>
    </location>
</feature>
<evidence type="ECO:0000313" key="4">
    <source>
        <dbReference type="Proteomes" id="UP001221142"/>
    </source>
</evidence>
<name>A0AAD7FE32_9AGAR</name>
<dbReference type="AlphaFoldDB" id="A0AAD7FE32"/>
<protein>
    <submittedName>
        <fullName evidence="3">Uncharacterized protein</fullName>
    </submittedName>
</protein>
<dbReference type="EMBL" id="JARKIF010000025">
    <property type="protein sequence ID" value="KAJ7614785.1"/>
    <property type="molecule type" value="Genomic_DNA"/>
</dbReference>
<evidence type="ECO:0000256" key="1">
    <source>
        <dbReference type="SAM" id="MobiDB-lite"/>
    </source>
</evidence>
<organism evidence="3 4">
    <name type="scientific">Roridomyces roridus</name>
    <dbReference type="NCBI Taxonomy" id="1738132"/>
    <lineage>
        <taxon>Eukaryota</taxon>
        <taxon>Fungi</taxon>
        <taxon>Dikarya</taxon>
        <taxon>Basidiomycota</taxon>
        <taxon>Agaricomycotina</taxon>
        <taxon>Agaricomycetes</taxon>
        <taxon>Agaricomycetidae</taxon>
        <taxon>Agaricales</taxon>
        <taxon>Marasmiineae</taxon>
        <taxon>Mycenaceae</taxon>
        <taxon>Roridomyces</taxon>
    </lineage>
</organism>
<keyword evidence="2" id="KW-1133">Transmembrane helix</keyword>
<feature type="transmembrane region" description="Helical" evidence="2">
    <location>
        <begin position="20"/>
        <end position="40"/>
    </location>
</feature>
<proteinExistence type="predicted"/>
<keyword evidence="4" id="KW-1185">Reference proteome</keyword>
<evidence type="ECO:0000256" key="2">
    <source>
        <dbReference type="SAM" id="Phobius"/>
    </source>
</evidence>
<sequence length="367" mass="40149">MTTSTPHRPGPLDGPFAQTARALLIIGACLNFLLFCDYCYLRWHPTSRPHRVSLRLLVYSQVANVIFCVSLAVGVNLRAGSTPWCSVINTLVYVPHIPVFSRDLLVHGVFVHRVNGQMMEKYYVLGSSILAMVCNITPLTAGQFGWNEVSHSCWFSDPDPAVGMRWLIGTQSCWVLSTALGEVVVFLVIIGDHAEKSGSSTHSTPGDWIMPTETPIGQYRNVIIRISLYPLVSCLTNFSTRLLDLWQAKIQARDPVFTEAVWDECGRRGDICAKGLRPVLYFSLAASDPALVRGIEALRRAGLERTTRERCESAKLWVGGFGGGFKTPLPQGGDPGEGPSPPPMLPRRGGVLSRGASIEVVDVGSDI</sequence>
<feature type="transmembrane region" description="Helical" evidence="2">
    <location>
        <begin position="122"/>
        <end position="146"/>
    </location>
</feature>
<accession>A0AAD7FE32</accession>
<feature type="transmembrane region" description="Helical" evidence="2">
    <location>
        <begin position="166"/>
        <end position="190"/>
    </location>
</feature>